<organism evidence="1">
    <name type="scientific">uncultured Caudovirales phage</name>
    <dbReference type="NCBI Taxonomy" id="2100421"/>
    <lineage>
        <taxon>Viruses</taxon>
        <taxon>Duplodnaviria</taxon>
        <taxon>Heunggongvirae</taxon>
        <taxon>Uroviricota</taxon>
        <taxon>Caudoviricetes</taxon>
        <taxon>Peduoviridae</taxon>
        <taxon>Maltschvirus</taxon>
        <taxon>Maltschvirus maltsch</taxon>
    </lineage>
</organism>
<dbReference type="InterPro" id="IPR010064">
    <property type="entry name" value="HK97-gp10_tail"/>
</dbReference>
<evidence type="ECO:0000313" key="1">
    <source>
        <dbReference type="EMBL" id="CAB4126816.1"/>
    </source>
</evidence>
<sequence length="173" mass="19162">MANPTNREFKVEGFEELFKAMDELGQEVGKAKTDNIWKKALGYAFTPVLESAKSLAPTDTGQLREGIYMKVGRPTARDRASSTFKGEVFMARVTSSAKRDDSTMHTTITKKGKERKVYTNRPVGLAAEFGTADTAPHPYLRPSLENNADRIINRLGYSVMAALEAGKWVKQKG</sequence>
<proteinExistence type="predicted"/>
<protein>
    <submittedName>
        <fullName evidence="1">Phge_HK97_gp10, phage protein, HK97 gp10 family</fullName>
    </submittedName>
</protein>
<accession>A0A6J5L0Q1</accession>
<dbReference type="NCBIfam" id="TIGR01725">
    <property type="entry name" value="phge_HK97_gp10"/>
    <property type="match status" value="1"/>
</dbReference>
<reference evidence="1" key="1">
    <citation type="submission" date="2020-04" db="EMBL/GenBank/DDBJ databases">
        <authorList>
            <person name="Chiriac C."/>
            <person name="Salcher M."/>
            <person name="Ghai R."/>
            <person name="Kavagutti S V."/>
        </authorList>
    </citation>
    <scope>NUCLEOTIDE SEQUENCE</scope>
</reference>
<name>A0A6J5L0Q1_9CAUD</name>
<dbReference type="EMBL" id="LR796207">
    <property type="protein sequence ID" value="CAB4126816.1"/>
    <property type="molecule type" value="Genomic_DNA"/>
</dbReference>
<gene>
    <name evidence="1" type="ORF">UFOVP79_25</name>
</gene>